<dbReference type="EMBL" id="JBHTCA010000004">
    <property type="protein sequence ID" value="MFC7408749.1"/>
    <property type="molecule type" value="Genomic_DNA"/>
</dbReference>
<evidence type="ECO:0000313" key="1">
    <source>
        <dbReference type="EMBL" id="MFC7408749.1"/>
    </source>
</evidence>
<keyword evidence="2" id="KW-1185">Reference proteome</keyword>
<name>A0ABW2QI01_9BURK</name>
<gene>
    <name evidence="1" type="ORF">ACFQPB_07740</name>
</gene>
<evidence type="ECO:0000313" key="2">
    <source>
        <dbReference type="Proteomes" id="UP001596501"/>
    </source>
</evidence>
<sequence length="213" mass="24460">MSKERPILFSAPMVRALLAGTKTQTRRVVKQEPPDEVDGCCWVDLDGVHQFAWTIGEDQDIHPSATQFSCPHGQPGDRLWVRETHYLHGIWGVHKDEHGKRRWSFHPNRDMGVQLSEPNGFIRGRSTTVPGWHRRPSIHMPRWASRITLEVTEVRVERLQDISEADAQVEGVYTDPACPAYDAYAQLWDEINGAGSWEANPWVWAITFKRVEK</sequence>
<dbReference type="RefSeq" id="WP_382221495.1">
    <property type="nucleotide sequence ID" value="NZ_JBHTCA010000004.1"/>
</dbReference>
<accession>A0ABW2QI01</accession>
<evidence type="ECO:0008006" key="3">
    <source>
        <dbReference type="Google" id="ProtNLM"/>
    </source>
</evidence>
<proteinExistence type="predicted"/>
<dbReference type="Proteomes" id="UP001596501">
    <property type="component" value="Unassembled WGS sequence"/>
</dbReference>
<protein>
    <recommendedName>
        <fullName evidence="3">Phage-related protein</fullName>
    </recommendedName>
</protein>
<reference evidence="2" key="1">
    <citation type="journal article" date="2019" name="Int. J. Syst. Evol. Microbiol.">
        <title>The Global Catalogue of Microorganisms (GCM) 10K type strain sequencing project: providing services to taxonomists for standard genome sequencing and annotation.</title>
        <authorList>
            <consortium name="The Broad Institute Genomics Platform"/>
            <consortium name="The Broad Institute Genome Sequencing Center for Infectious Disease"/>
            <person name="Wu L."/>
            <person name="Ma J."/>
        </authorList>
    </citation>
    <scope>NUCLEOTIDE SEQUENCE [LARGE SCALE GENOMIC DNA]</scope>
    <source>
        <strain evidence="2">CGMCC 1.12371</strain>
    </source>
</reference>
<comment type="caution">
    <text evidence="1">The sequence shown here is derived from an EMBL/GenBank/DDBJ whole genome shotgun (WGS) entry which is preliminary data.</text>
</comment>
<organism evidence="1 2">
    <name type="scientific">Hydrogenophaga atypica</name>
    <dbReference type="NCBI Taxonomy" id="249409"/>
    <lineage>
        <taxon>Bacteria</taxon>
        <taxon>Pseudomonadati</taxon>
        <taxon>Pseudomonadota</taxon>
        <taxon>Betaproteobacteria</taxon>
        <taxon>Burkholderiales</taxon>
        <taxon>Comamonadaceae</taxon>
        <taxon>Hydrogenophaga</taxon>
    </lineage>
</organism>